<comment type="subunit">
    <text evidence="10">Heterotetramer of two alpha and two beta subunits.</text>
</comment>
<dbReference type="InterPro" id="IPR016102">
    <property type="entry name" value="Succinyl-CoA_synth-like"/>
</dbReference>
<dbReference type="Pfam" id="PF00549">
    <property type="entry name" value="Ligase_CoA"/>
    <property type="match status" value="1"/>
</dbReference>
<dbReference type="Pfam" id="PF08442">
    <property type="entry name" value="ATP-grasp_2"/>
    <property type="match status" value="1"/>
</dbReference>
<dbReference type="GO" id="GO:0042709">
    <property type="term" value="C:succinate-CoA ligase complex"/>
    <property type="evidence" value="ECO:0007669"/>
    <property type="project" value="TreeGrafter"/>
</dbReference>
<feature type="binding site" evidence="10">
    <location>
        <position position="112"/>
    </location>
    <ligand>
        <name>ATP</name>
        <dbReference type="ChEBI" id="CHEBI:30616"/>
    </ligand>
</feature>
<evidence type="ECO:0000259" key="11">
    <source>
        <dbReference type="PROSITE" id="PS50975"/>
    </source>
</evidence>
<dbReference type="FunFam" id="3.40.50.261:FF:000001">
    <property type="entry name" value="Succinate--CoA ligase [ADP-forming] subunit beta"/>
    <property type="match status" value="1"/>
</dbReference>
<keyword evidence="4 10" id="KW-0479">Metal-binding</keyword>
<name>A0A927I182_9HYPH</name>
<dbReference type="InterPro" id="IPR013650">
    <property type="entry name" value="ATP-grasp_succ-CoA_synth-type"/>
</dbReference>
<comment type="catalytic activity">
    <reaction evidence="10">
        <text>GTP + succinate + CoA = succinyl-CoA + GDP + phosphate</text>
        <dbReference type="Rhea" id="RHEA:22120"/>
        <dbReference type="ChEBI" id="CHEBI:30031"/>
        <dbReference type="ChEBI" id="CHEBI:37565"/>
        <dbReference type="ChEBI" id="CHEBI:43474"/>
        <dbReference type="ChEBI" id="CHEBI:57287"/>
        <dbReference type="ChEBI" id="CHEBI:57292"/>
        <dbReference type="ChEBI" id="CHEBI:58189"/>
    </reaction>
</comment>
<dbReference type="GO" id="GO:0005524">
    <property type="term" value="F:ATP binding"/>
    <property type="evidence" value="ECO:0007669"/>
    <property type="project" value="UniProtKB-UniRule"/>
</dbReference>
<keyword evidence="13" id="KW-1185">Reference proteome</keyword>
<keyword evidence="7 10" id="KW-0460">Magnesium</keyword>
<dbReference type="RefSeq" id="WP_191125262.1">
    <property type="nucleotide sequence ID" value="NZ_JACXWY010000015.1"/>
</dbReference>
<dbReference type="GO" id="GO:0000287">
    <property type="term" value="F:magnesium ion binding"/>
    <property type="evidence" value="ECO:0007669"/>
    <property type="project" value="UniProtKB-UniRule"/>
</dbReference>
<feature type="binding site" evidence="10">
    <location>
        <begin position="331"/>
        <end position="333"/>
    </location>
    <ligand>
        <name>substrate</name>
        <note>ligand shared with subunit alpha</note>
    </ligand>
</feature>
<dbReference type="FunFam" id="3.30.470.20:FF:000002">
    <property type="entry name" value="Succinate--CoA ligase [ADP-forming] subunit beta"/>
    <property type="match status" value="1"/>
</dbReference>
<feature type="binding site" evidence="10">
    <location>
        <position position="274"/>
    </location>
    <ligand>
        <name>substrate</name>
        <note>ligand shared with subunit alpha</note>
    </ligand>
</feature>
<sequence length="398" mass="42360">MNIHEYQGKAILKEYGAPVSAGFPALTVAEAVEAARKLPGPLYVVKSQIHAGGRGKGKFKELSPDAKGGVRLAKSVEEVEAHAKEMLGNTLVTVQTGETGKQVNRLYIEDGSDIEKEFYLSALVDRETSRIAFVVSTEGGMDIEAVAHDTPEKIETFSVDPATGIMPHHGRAMARILGLSGDLAKQAGTVLGQIYNAFVAKDMDMLEINPLIVTTQGQIKCLDAKISFDSNALYRHPEIVALRDTTEEDEKEIEASKYDLAYIALDGTIGCMVNGAGLAMATLDIIQLYGESPANFLDVGGGASEEKVTAAFKIITADPKVKGILVNIFGGIMKCDVIARGVIAAVKAVGLQVPLVVRLEGTNVEEGKQIIRESGLNVIPADDLDDAAQKIVAAVKKA</sequence>
<evidence type="ECO:0000256" key="5">
    <source>
        <dbReference type="ARBA" id="ARBA00022741"/>
    </source>
</evidence>
<proteinExistence type="inferred from homology"/>
<comment type="caution">
    <text evidence="12">The sequence shown here is derived from an EMBL/GenBank/DDBJ whole genome shotgun (WGS) entry which is preliminary data.</text>
</comment>
<evidence type="ECO:0000256" key="4">
    <source>
        <dbReference type="ARBA" id="ARBA00022723"/>
    </source>
</evidence>
<keyword evidence="2 10" id="KW-0816">Tricarboxylic acid cycle</keyword>
<dbReference type="GO" id="GO:0005829">
    <property type="term" value="C:cytosol"/>
    <property type="evidence" value="ECO:0007669"/>
    <property type="project" value="TreeGrafter"/>
</dbReference>
<dbReference type="GO" id="GO:0004775">
    <property type="term" value="F:succinate-CoA ligase (ADP-forming) activity"/>
    <property type="evidence" value="ECO:0007669"/>
    <property type="project" value="UniProtKB-UniRule"/>
</dbReference>
<accession>A0A927I182</accession>
<evidence type="ECO:0000256" key="1">
    <source>
        <dbReference type="ARBA" id="ARBA00009182"/>
    </source>
</evidence>
<dbReference type="HAMAP" id="MF_00558">
    <property type="entry name" value="Succ_CoA_beta"/>
    <property type="match status" value="1"/>
</dbReference>
<keyword evidence="6 10" id="KW-0067">ATP-binding</keyword>
<gene>
    <name evidence="10 12" type="primary">sucC</name>
    <name evidence="12" type="ORF">IED13_20405</name>
</gene>
<reference evidence="12" key="1">
    <citation type="submission" date="2020-09" db="EMBL/GenBank/DDBJ databases">
        <title>Bosea spartocytisi sp. nov. a root nodule endophyte of Spartocytisus supranubius in the high mountain ecosystem fo the Teide National Park (Canary Islands, Spain).</title>
        <authorList>
            <person name="Pulido-Suarez L."/>
            <person name="Peix A."/>
            <person name="Igual J.M."/>
            <person name="Socas-Perez N."/>
            <person name="Velazquez E."/>
            <person name="Flores-Felix J.D."/>
            <person name="Leon-Barrios M."/>
        </authorList>
    </citation>
    <scope>NUCLEOTIDE SEQUENCE</scope>
    <source>
        <strain evidence="12">SSUT16</strain>
    </source>
</reference>
<evidence type="ECO:0000256" key="8">
    <source>
        <dbReference type="ARBA" id="ARBA00052241"/>
    </source>
</evidence>
<dbReference type="SUPFAM" id="SSF56059">
    <property type="entry name" value="Glutathione synthetase ATP-binding domain-like"/>
    <property type="match status" value="1"/>
</dbReference>
<dbReference type="PROSITE" id="PS50975">
    <property type="entry name" value="ATP_GRASP"/>
    <property type="match status" value="1"/>
</dbReference>
<feature type="binding site" evidence="10">
    <location>
        <position position="46"/>
    </location>
    <ligand>
        <name>ATP</name>
        <dbReference type="ChEBI" id="CHEBI:30616"/>
    </ligand>
</feature>
<dbReference type="SUPFAM" id="SSF52210">
    <property type="entry name" value="Succinyl-CoA synthetase domains"/>
    <property type="match status" value="1"/>
</dbReference>
<feature type="binding site" evidence="10">
    <location>
        <position position="109"/>
    </location>
    <ligand>
        <name>ATP</name>
        <dbReference type="ChEBI" id="CHEBI:30616"/>
    </ligand>
</feature>
<evidence type="ECO:0000313" key="13">
    <source>
        <dbReference type="Proteomes" id="UP000619295"/>
    </source>
</evidence>
<feature type="binding site" evidence="10">
    <location>
        <begin position="53"/>
        <end position="55"/>
    </location>
    <ligand>
        <name>ATP</name>
        <dbReference type="ChEBI" id="CHEBI:30616"/>
    </ligand>
</feature>
<comment type="similarity">
    <text evidence="1 10">Belongs to the succinate/malate CoA ligase beta subunit family.</text>
</comment>
<feature type="domain" description="ATP-grasp" evidence="11">
    <location>
        <begin position="9"/>
        <end position="241"/>
    </location>
</feature>
<dbReference type="NCBIfam" id="TIGR01016">
    <property type="entry name" value="sucCoAbeta"/>
    <property type="match status" value="1"/>
</dbReference>
<dbReference type="Gene3D" id="3.30.470.20">
    <property type="entry name" value="ATP-grasp fold, B domain"/>
    <property type="match status" value="1"/>
</dbReference>
<dbReference type="GO" id="GO:0006099">
    <property type="term" value="P:tricarboxylic acid cycle"/>
    <property type="evidence" value="ECO:0007669"/>
    <property type="project" value="UniProtKB-UniRule"/>
</dbReference>
<protein>
    <recommendedName>
        <fullName evidence="10">Succinate--CoA ligase [ADP-forming] subunit beta</fullName>
        <ecNumber evidence="10">6.2.1.5</ecNumber>
    </recommendedName>
    <alternativeName>
        <fullName evidence="10">Succinyl-CoA synthetase subunit beta</fullName>
        <shortName evidence="10">SCS-beta</shortName>
    </alternativeName>
</protein>
<dbReference type="Gene3D" id="3.30.1490.20">
    <property type="entry name" value="ATP-grasp fold, A domain"/>
    <property type="match status" value="1"/>
</dbReference>
<feature type="binding site" evidence="10">
    <location>
        <position position="223"/>
    </location>
    <ligand>
        <name>Mg(2+)</name>
        <dbReference type="ChEBI" id="CHEBI:18420"/>
    </ligand>
</feature>
<comment type="catalytic activity">
    <reaction evidence="10">
        <text>succinate + ATP + CoA = succinyl-CoA + ADP + phosphate</text>
        <dbReference type="Rhea" id="RHEA:17661"/>
        <dbReference type="ChEBI" id="CHEBI:30031"/>
        <dbReference type="ChEBI" id="CHEBI:30616"/>
        <dbReference type="ChEBI" id="CHEBI:43474"/>
        <dbReference type="ChEBI" id="CHEBI:57287"/>
        <dbReference type="ChEBI" id="CHEBI:57292"/>
        <dbReference type="ChEBI" id="CHEBI:456216"/>
        <dbReference type="EC" id="6.2.1.5"/>
    </reaction>
</comment>
<comment type="function">
    <text evidence="10">Succinyl-CoA synthetase functions in the citric acid cycle (TCA), coupling the hydrolysis of succinyl-CoA to the synthesis of either ATP or GTP and thus represents the only step of substrate-level phosphorylation in the TCA. The beta subunit provides nucleotide specificity of the enzyme and binds the substrate succinate, while the binding sites for coenzyme A and phosphate are found in the alpha subunit.</text>
</comment>
<dbReference type="InterPro" id="IPR017866">
    <property type="entry name" value="Succ-CoA_synthase_bsu_CS"/>
</dbReference>
<dbReference type="GO" id="GO:0006104">
    <property type="term" value="P:succinyl-CoA metabolic process"/>
    <property type="evidence" value="ECO:0007669"/>
    <property type="project" value="TreeGrafter"/>
</dbReference>
<evidence type="ECO:0000313" key="12">
    <source>
        <dbReference type="EMBL" id="MBD3848069.1"/>
    </source>
</evidence>
<keyword evidence="3 10" id="KW-0436">Ligase</keyword>
<dbReference type="Proteomes" id="UP000619295">
    <property type="component" value="Unassembled WGS sequence"/>
</dbReference>
<comment type="catalytic activity">
    <reaction evidence="8">
        <text>(S)-malate + ATP + CoA = (S)-malyl-CoA + ADP + phosphate</text>
        <dbReference type="Rhea" id="RHEA:26193"/>
        <dbReference type="ChEBI" id="CHEBI:15589"/>
        <dbReference type="ChEBI" id="CHEBI:30616"/>
        <dbReference type="ChEBI" id="CHEBI:43474"/>
        <dbReference type="ChEBI" id="CHEBI:57287"/>
        <dbReference type="ChEBI" id="CHEBI:57317"/>
        <dbReference type="ChEBI" id="CHEBI:456216"/>
        <dbReference type="EC" id="6.2.1.9"/>
    </reaction>
</comment>
<dbReference type="PIRSF" id="PIRSF001554">
    <property type="entry name" value="SucCS_beta"/>
    <property type="match status" value="1"/>
</dbReference>
<dbReference type="NCBIfam" id="NF001913">
    <property type="entry name" value="PRK00696.1"/>
    <property type="match status" value="1"/>
</dbReference>
<dbReference type="EMBL" id="JACXWY010000015">
    <property type="protein sequence ID" value="MBD3848069.1"/>
    <property type="molecule type" value="Genomic_DNA"/>
</dbReference>
<evidence type="ECO:0000256" key="7">
    <source>
        <dbReference type="ARBA" id="ARBA00022842"/>
    </source>
</evidence>
<dbReference type="FunFam" id="3.30.1490.20:FF:000002">
    <property type="entry name" value="Succinate--CoA ligase [ADP-forming] subunit beta"/>
    <property type="match status" value="1"/>
</dbReference>
<dbReference type="GO" id="GO:0050074">
    <property type="term" value="F:malate-CoA ligase activity"/>
    <property type="evidence" value="ECO:0007669"/>
    <property type="project" value="UniProtKB-EC"/>
</dbReference>
<dbReference type="InterPro" id="IPR005809">
    <property type="entry name" value="Succ_CoA_ligase-like_bsu"/>
</dbReference>
<keyword evidence="5 10" id="KW-0547">Nucleotide-binding</keyword>
<dbReference type="PANTHER" id="PTHR11815:SF10">
    <property type="entry name" value="SUCCINATE--COA LIGASE [GDP-FORMING] SUBUNIT BETA, MITOCHONDRIAL"/>
    <property type="match status" value="1"/>
</dbReference>
<dbReference type="Gene3D" id="3.40.50.261">
    <property type="entry name" value="Succinyl-CoA synthetase domains"/>
    <property type="match status" value="1"/>
</dbReference>
<evidence type="ECO:0000256" key="10">
    <source>
        <dbReference type="HAMAP-Rule" id="MF_00558"/>
    </source>
</evidence>
<comment type="pathway">
    <text evidence="9">One-carbon metabolism; formaldehyde assimilation via serine pathway.</text>
</comment>
<comment type="cofactor">
    <cofactor evidence="10">
        <name>Mg(2+)</name>
        <dbReference type="ChEBI" id="CHEBI:18420"/>
    </cofactor>
    <text evidence="10">Binds 1 Mg(2+) ion per subunit.</text>
</comment>
<feature type="binding site" evidence="10">
    <location>
        <position position="117"/>
    </location>
    <ligand>
        <name>ATP</name>
        <dbReference type="ChEBI" id="CHEBI:30616"/>
    </ligand>
</feature>
<evidence type="ECO:0000256" key="2">
    <source>
        <dbReference type="ARBA" id="ARBA00022532"/>
    </source>
</evidence>
<evidence type="ECO:0000256" key="9">
    <source>
        <dbReference type="ARBA" id="ARBA00060690"/>
    </source>
</evidence>
<organism evidence="12 13">
    <name type="scientific">Bosea spartocytisi</name>
    <dbReference type="NCBI Taxonomy" id="2773451"/>
    <lineage>
        <taxon>Bacteria</taxon>
        <taxon>Pseudomonadati</taxon>
        <taxon>Pseudomonadota</taxon>
        <taxon>Alphaproteobacteria</taxon>
        <taxon>Hyphomicrobiales</taxon>
        <taxon>Boseaceae</taxon>
        <taxon>Bosea</taxon>
    </lineage>
</organism>
<dbReference type="InterPro" id="IPR011761">
    <property type="entry name" value="ATP-grasp"/>
</dbReference>
<dbReference type="EC" id="6.2.1.5" evidence="10"/>
<dbReference type="PANTHER" id="PTHR11815">
    <property type="entry name" value="SUCCINYL-COA SYNTHETASE BETA CHAIN"/>
    <property type="match status" value="1"/>
</dbReference>
<feature type="binding site" evidence="10">
    <location>
        <position position="209"/>
    </location>
    <ligand>
        <name>Mg(2+)</name>
        <dbReference type="ChEBI" id="CHEBI:18420"/>
    </ligand>
</feature>
<evidence type="ECO:0000256" key="3">
    <source>
        <dbReference type="ARBA" id="ARBA00022598"/>
    </source>
</evidence>
<dbReference type="PROSITE" id="PS01217">
    <property type="entry name" value="SUCCINYL_COA_LIG_3"/>
    <property type="match status" value="1"/>
</dbReference>
<dbReference type="InterPro" id="IPR013815">
    <property type="entry name" value="ATP_grasp_subdomain_1"/>
</dbReference>
<dbReference type="InterPro" id="IPR005811">
    <property type="entry name" value="SUCC_ACL_C"/>
</dbReference>
<comment type="pathway">
    <text evidence="10">Carbohydrate metabolism; tricarboxylic acid cycle; succinate from succinyl-CoA (ligase route): step 1/1.</text>
</comment>
<dbReference type="AlphaFoldDB" id="A0A927I182"/>
<evidence type="ECO:0000256" key="6">
    <source>
        <dbReference type="ARBA" id="ARBA00022840"/>
    </source>
</evidence>